<gene>
    <name evidence="1" type="ORF">MB84_28750</name>
</gene>
<geneLocation type="plasmid" evidence="1 2">
    <name>pPO70-1</name>
</geneLocation>
<dbReference type="Proteomes" id="UP000035050">
    <property type="component" value="Plasmid pPO70-1"/>
</dbReference>
<keyword evidence="2" id="KW-1185">Reference proteome</keyword>
<reference evidence="1" key="1">
    <citation type="submission" date="2016-06" db="EMBL/GenBank/DDBJ databases">
        <title>Pandoraea oxalativorans DSM 23570 Genome Sequencing.</title>
        <authorList>
            <person name="Ee R."/>
            <person name="Lim Y.-L."/>
            <person name="Yong D."/>
            <person name="Yin W.-F."/>
            <person name="Chan K.-G."/>
        </authorList>
    </citation>
    <scope>NUCLEOTIDE SEQUENCE</scope>
    <source>
        <strain evidence="1">DSM 23570</strain>
        <plasmid evidence="1">pPO70-1</plasmid>
    </source>
</reference>
<dbReference type="EMBL" id="CP011518">
    <property type="protein sequence ID" value="AKK24786.2"/>
    <property type="molecule type" value="Genomic_DNA"/>
</dbReference>
<keyword evidence="1" id="KW-0614">Plasmid</keyword>
<sequence>MNPRVSKSMRRRWGHVGEFTPLSQEHRERFAKARRAQPMAFACEVLPDGPDARQAGLRARRVAKAAPAPLALPRRRMAVLRAVIEPGRGFDEHSLHIGRRRELGFGRRIAAPWDGHELVRPGLSAARA</sequence>
<accession>A0A0G3IFW3</accession>
<protein>
    <submittedName>
        <fullName evidence="1">Uncharacterized protein</fullName>
    </submittedName>
</protein>
<dbReference type="KEGG" id="pox:MB84_28750"/>
<proteinExistence type="predicted"/>
<organism evidence="1 2">
    <name type="scientific">Pandoraea oxalativorans</name>
    <dbReference type="NCBI Taxonomy" id="573737"/>
    <lineage>
        <taxon>Bacteria</taxon>
        <taxon>Pseudomonadati</taxon>
        <taxon>Pseudomonadota</taxon>
        <taxon>Betaproteobacteria</taxon>
        <taxon>Burkholderiales</taxon>
        <taxon>Burkholderiaceae</taxon>
        <taxon>Pandoraea</taxon>
    </lineage>
</organism>
<evidence type="ECO:0000313" key="2">
    <source>
        <dbReference type="Proteomes" id="UP000035050"/>
    </source>
</evidence>
<name>A0A0G3IFW3_9BURK</name>
<dbReference type="AlphaFoldDB" id="A0A0G3IFW3"/>
<evidence type="ECO:0000313" key="1">
    <source>
        <dbReference type="EMBL" id="AKK24786.2"/>
    </source>
</evidence>